<organism evidence="2">
    <name type="scientific">marine metagenome</name>
    <dbReference type="NCBI Taxonomy" id="408172"/>
    <lineage>
        <taxon>unclassified sequences</taxon>
        <taxon>metagenomes</taxon>
        <taxon>ecological metagenomes</taxon>
    </lineage>
</organism>
<proteinExistence type="predicted"/>
<evidence type="ECO:0000313" key="2">
    <source>
        <dbReference type="EMBL" id="SVA63072.1"/>
    </source>
</evidence>
<dbReference type="SUPFAM" id="SSF49785">
    <property type="entry name" value="Galactose-binding domain-like"/>
    <property type="match status" value="1"/>
</dbReference>
<feature type="region of interest" description="Disordered" evidence="1">
    <location>
        <begin position="39"/>
        <end position="58"/>
    </location>
</feature>
<feature type="compositionally biased region" description="Basic and acidic residues" evidence="1">
    <location>
        <begin position="39"/>
        <end position="51"/>
    </location>
</feature>
<dbReference type="AlphaFoldDB" id="A0A381XEV6"/>
<evidence type="ECO:0008006" key="3">
    <source>
        <dbReference type="Google" id="ProtNLM"/>
    </source>
</evidence>
<sequence>MTFTNADSLDHIANVYVQDGLKLRHLEFSIMDAGLKTHGDKNNEARTDRFGDTPQLPDGRILLQPNGDATDQTHPWEYNASRPGKYWVELVYSLASGKSIAVPNISSYRIPTKLEATGAANRFHNINLGKIYFVQAGKQKLELKFRGETPKVRALILRPAPEGEPIGQALDRSILLHSRDATIHGTKLQYEIKPHKNTIGYWVNATDQVCWDFTVTSGGMFDVEIHQGCGKGQGGSLVALEIAGQKLDFTVKDTGHFQNFIPRSVGAVHLATGEHRFWIKPLNKAQNAIMDVRRIRLIPIN</sequence>
<name>A0A381XEV6_9ZZZZ</name>
<dbReference type="InterPro" id="IPR008979">
    <property type="entry name" value="Galactose-bd-like_sf"/>
</dbReference>
<protein>
    <recommendedName>
        <fullName evidence="3">CBM6 domain-containing protein</fullName>
    </recommendedName>
</protein>
<gene>
    <name evidence="2" type="ORF">METZ01_LOCUS115926</name>
</gene>
<dbReference type="EMBL" id="UINC01014868">
    <property type="protein sequence ID" value="SVA63072.1"/>
    <property type="molecule type" value="Genomic_DNA"/>
</dbReference>
<evidence type="ECO:0000256" key="1">
    <source>
        <dbReference type="SAM" id="MobiDB-lite"/>
    </source>
</evidence>
<dbReference type="Gene3D" id="2.60.120.260">
    <property type="entry name" value="Galactose-binding domain-like"/>
    <property type="match status" value="1"/>
</dbReference>
<accession>A0A381XEV6</accession>
<reference evidence="2" key="1">
    <citation type="submission" date="2018-05" db="EMBL/GenBank/DDBJ databases">
        <authorList>
            <person name="Lanie J.A."/>
            <person name="Ng W.-L."/>
            <person name="Kazmierczak K.M."/>
            <person name="Andrzejewski T.M."/>
            <person name="Davidsen T.M."/>
            <person name="Wayne K.J."/>
            <person name="Tettelin H."/>
            <person name="Glass J.I."/>
            <person name="Rusch D."/>
            <person name="Podicherti R."/>
            <person name="Tsui H.-C.T."/>
            <person name="Winkler M.E."/>
        </authorList>
    </citation>
    <scope>NUCLEOTIDE SEQUENCE</scope>
</reference>